<feature type="transmembrane region" description="Helical" evidence="7">
    <location>
        <begin position="46"/>
        <end position="71"/>
    </location>
</feature>
<evidence type="ECO:0000256" key="7">
    <source>
        <dbReference type="SAM" id="Phobius"/>
    </source>
</evidence>
<feature type="transmembrane region" description="Helical" evidence="7">
    <location>
        <begin position="378"/>
        <end position="397"/>
    </location>
</feature>
<keyword evidence="6 7" id="KW-0472">Membrane</keyword>
<evidence type="ECO:0000256" key="6">
    <source>
        <dbReference type="ARBA" id="ARBA00023136"/>
    </source>
</evidence>
<keyword evidence="5 7" id="KW-1133">Transmembrane helix</keyword>
<keyword evidence="3" id="KW-1003">Cell membrane</keyword>
<gene>
    <name evidence="8" type="ORF">CBW65_23110</name>
</gene>
<dbReference type="CDD" id="cd06173">
    <property type="entry name" value="MFS_MefA_like"/>
    <property type="match status" value="1"/>
</dbReference>
<dbReference type="PANTHER" id="PTHR23513">
    <property type="entry name" value="INTEGRAL MEMBRANE EFFLUX PROTEIN-RELATED"/>
    <property type="match status" value="1"/>
</dbReference>
<dbReference type="PANTHER" id="PTHR23513:SF6">
    <property type="entry name" value="MAJOR FACILITATOR SUPERFAMILY ASSOCIATED DOMAIN-CONTAINING PROTEIN"/>
    <property type="match status" value="1"/>
</dbReference>
<keyword evidence="9" id="KW-1185">Reference proteome</keyword>
<dbReference type="Pfam" id="PF05977">
    <property type="entry name" value="MFS_3"/>
    <property type="match status" value="1"/>
</dbReference>
<proteinExistence type="predicted"/>
<evidence type="ECO:0000256" key="3">
    <source>
        <dbReference type="ARBA" id="ARBA00022475"/>
    </source>
</evidence>
<feature type="transmembrane region" description="Helical" evidence="7">
    <location>
        <begin position="224"/>
        <end position="249"/>
    </location>
</feature>
<dbReference type="InterPro" id="IPR010290">
    <property type="entry name" value="TM_effector"/>
</dbReference>
<dbReference type="RefSeq" id="WP_087458912.1">
    <property type="nucleotide sequence ID" value="NZ_CP021434.1"/>
</dbReference>
<reference evidence="9" key="1">
    <citation type="submission" date="2017-05" db="EMBL/GenBank/DDBJ databases">
        <authorList>
            <person name="Sung H."/>
        </authorList>
    </citation>
    <scope>NUCLEOTIDE SEQUENCE [LARGE SCALE GENOMIC DNA]</scope>
    <source>
        <strain evidence="9">AR23208</strain>
    </source>
</reference>
<evidence type="ECO:0000313" key="9">
    <source>
        <dbReference type="Proteomes" id="UP000195437"/>
    </source>
</evidence>
<organism evidence="8 9">
    <name type="scientific">Tumebacillus avium</name>
    <dbReference type="NCBI Taxonomy" id="1903704"/>
    <lineage>
        <taxon>Bacteria</taxon>
        <taxon>Bacillati</taxon>
        <taxon>Bacillota</taxon>
        <taxon>Bacilli</taxon>
        <taxon>Bacillales</taxon>
        <taxon>Alicyclobacillaceae</taxon>
        <taxon>Tumebacillus</taxon>
    </lineage>
</organism>
<evidence type="ECO:0000256" key="5">
    <source>
        <dbReference type="ARBA" id="ARBA00022989"/>
    </source>
</evidence>
<dbReference type="KEGG" id="tum:CBW65_23110"/>
<feature type="transmembrane region" description="Helical" evidence="7">
    <location>
        <begin position="16"/>
        <end position="40"/>
    </location>
</feature>
<feature type="transmembrane region" description="Helical" evidence="7">
    <location>
        <begin position="261"/>
        <end position="279"/>
    </location>
</feature>
<feature type="transmembrane region" description="Helical" evidence="7">
    <location>
        <begin position="174"/>
        <end position="193"/>
    </location>
</feature>
<dbReference type="AlphaFoldDB" id="A0A1Y0IUW0"/>
<accession>A0A1Y0IUW0</accession>
<dbReference type="OrthoDB" id="2370632at2"/>
<dbReference type="SUPFAM" id="SSF103473">
    <property type="entry name" value="MFS general substrate transporter"/>
    <property type="match status" value="1"/>
</dbReference>
<keyword evidence="4 7" id="KW-0812">Transmembrane</keyword>
<sequence>MSASYTELLKVRNYRLLFSGQVLSQLGDAIYEVGIVWLVYQMTGSAAALSWLVLCQTVPFLVLGVVAGAYVDRWDRKLTMVVTDALRGFTVLYLAVRYGLGDLTLWEVCVVAALLTSARAFFHPSLRSILPQMLPREDLLLANSLSESAKRICKVGGMLLGGVLMAWGQADLMLWLNAGSFFLSLWTVWLILLPKGERGPADRRAGSIFQDIRSAGREIRGEKAVLAAILLSSLGLIASAGMIKIGLPLLAGEGLGGDGDAYGLLMACFSVGMFLSAALMKKLSRLKILTLVALGWLIYGVTFGALALTPPLLLCCLLVGLTGFAHFLTDIPVTTIIQQKMPLSRMSACQSIWATASFGSESLGVAVAGPLLGLLTVTAGFTAAGGILFALGLLPLIKLRSRGQNRLDRRSLAE</sequence>
<evidence type="ECO:0000256" key="2">
    <source>
        <dbReference type="ARBA" id="ARBA00022448"/>
    </source>
</evidence>
<dbReference type="EMBL" id="CP021434">
    <property type="protein sequence ID" value="ARU63576.1"/>
    <property type="molecule type" value="Genomic_DNA"/>
</dbReference>
<feature type="transmembrane region" description="Helical" evidence="7">
    <location>
        <begin position="286"/>
        <end position="305"/>
    </location>
</feature>
<keyword evidence="2" id="KW-0813">Transport</keyword>
<dbReference type="Proteomes" id="UP000195437">
    <property type="component" value="Chromosome"/>
</dbReference>
<name>A0A1Y0IUW0_9BACL</name>
<dbReference type="GO" id="GO:0005886">
    <property type="term" value="C:plasma membrane"/>
    <property type="evidence" value="ECO:0007669"/>
    <property type="project" value="UniProtKB-SubCell"/>
</dbReference>
<dbReference type="InterPro" id="IPR036259">
    <property type="entry name" value="MFS_trans_sf"/>
</dbReference>
<evidence type="ECO:0008006" key="10">
    <source>
        <dbReference type="Google" id="ProtNLM"/>
    </source>
</evidence>
<evidence type="ECO:0000256" key="1">
    <source>
        <dbReference type="ARBA" id="ARBA00004651"/>
    </source>
</evidence>
<evidence type="ECO:0000256" key="4">
    <source>
        <dbReference type="ARBA" id="ARBA00022692"/>
    </source>
</evidence>
<comment type="subcellular location">
    <subcellularLocation>
        <location evidence="1">Cell membrane</location>
        <topology evidence="1">Multi-pass membrane protein</topology>
    </subcellularLocation>
</comment>
<protein>
    <recommendedName>
        <fullName evidence="10">MFS transporter</fullName>
    </recommendedName>
</protein>
<dbReference type="Gene3D" id="1.20.1250.20">
    <property type="entry name" value="MFS general substrate transporter like domains"/>
    <property type="match status" value="1"/>
</dbReference>
<evidence type="ECO:0000313" key="8">
    <source>
        <dbReference type="EMBL" id="ARU63576.1"/>
    </source>
</evidence>